<evidence type="ECO:0000256" key="1">
    <source>
        <dbReference type="SAM" id="Phobius"/>
    </source>
</evidence>
<gene>
    <name evidence="3" type="ORF">F5147DRAFT_684822</name>
</gene>
<keyword evidence="1" id="KW-0812">Transmembrane</keyword>
<evidence type="ECO:0000313" key="4">
    <source>
        <dbReference type="Proteomes" id="UP000823399"/>
    </source>
</evidence>
<evidence type="ECO:0000256" key="2">
    <source>
        <dbReference type="SAM" id="SignalP"/>
    </source>
</evidence>
<protein>
    <submittedName>
        <fullName evidence="3">Uncharacterized protein</fullName>
    </submittedName>
</protein>
<sequence>MCCCVYVLSWMRMPADARTYLVVCVDADACIDLAWICIVADACIDTDARTYAHADTLLFCYLTVSSSGFAFILMCCFAALTIWGSEVRFAASHLLLLM</sequence>
<dbReference type="OrthoDB" id="10570649at2759"/>
<reference evidence="3" key="1">
    <citation type="journal article" date="2020" name="New Phytol.">
        <title>Comparative genomics reveals dynamic genome evolution in host specialist ectomycorrhizal fungi.</title>
        <authorList>
            <person name="Lofgren L.A."/>
            <person name="Nguyen N.H."/>
            <person name="Vilgalys R."/>
            <person name="Ruytinx J."/>
            <person name="Liao H.L."/>
            <person name="Branco S."/>
            <person name="Kuo A."/>
            <person name="LaButti K."/>
            <person name="Lipzen A."/>
            <person name="Andreopoulos W."/>
            <person name="Pangilinan J."/>
            <person name="Riley R."/>
            <person name="Hundley H."/>
            <person name="Na H."/>
            <person name="Barry K."/>
            <person name="Grigoriev I.V."/>
            <person name="Stajich J.E."/>
            <person name="Kennedy P.G."/>
        </authorList>
    </citation>
    <scope>NUCLEOTIDE SEQUENCE</scope>
    <source>
        <strain evidence="3">FC423</strain>
    </source>
</reference>
<proteinExistence type="predicted"/>
<feature type="transmembrane region" description="Helical" evidence="1">
    <location>
        <begin position="56"/>
        <end position="83"/>
    </location>
</feature>
<accession>A0A9P7JWI1</accession>
<keyword evidence="1" id="KW-1133">Transmembrane helix</keyword>
<dbReference type="Proteomes" id="UP000823399">
    <property type="component" value="Unassembled WGS sequence"/>
</dbReference>
<dbReference type="EMBL" id="JABBWM010000016">
    <property type="protein sequence ID" value="KAG2111931.1"/>
    <property type="molecule type" value="Genomic_DNA"/>
</dbReference>
<feature type="signal peptide" evidence="2">
    <location>
        <begin position="1"/>
        <end position="17"/>
    </location>
</feature>
<comment type="caution">
    <text evidence="3">The sequence shown here is derived from an EMBL/GenBank/DDBJ whole genome shotgun (WGS) entry which is preliminary data.</text>
</comment>
<dbReference type="RefSeq" id="XP_041294988.1">
    <property type="nucleotide sequence ID" value="XM_041436637.1"/>
</dbReference>
<evidence type="ECO:0000313" key="3">
    <source>
        <dbReference type="EMBL" id="KAG2111931.1"/>
    </source>
</evidence>
<dbReference type="GeneID" id="64698896"/>
<dbReference type="AlphaFoldDB" id="A0A9P7JWI1"/>
<keyword evidence="1" id="KW-0472">Membrane</keyword>
<keyword evidence="4" id="KW-1185">Reference proteome</keyword>
<feature type="transmembrane region" description="Helical" evidence="1">
    <location>
        <begin position="20"/>
        <end position="44"/>
    </location>
</feature>
<name>A0A9P7JWI1_9AGAM</name>
<keyword evidence="2" id="KW-0732">Signal</keyword>
<organism evidence="3 4">
    <name type="scientific">Suillus discolor</name>
    <dbReference type="NCBI Taxonomy" id="1912936"/>
    <lineage>
        <taxon>Eukaryota</taxon>
        <taxon>Fungi</taxon>
        <taxon>Dikarya</taxon>
        <taxon>Basidiomycota</taxon>
        <taxon>Agaricomycotina</taxon>
        <taxon>Agaricomycetes</taxon>
        <taxon>Agaricomycetidae</taxon>
        <taxon>Boletales</taxon>
        <taxon>Suillineae</taxon>
        <taxon>Suillaceae</taxon>
        <taxon>Suillus</taxon>
    </lineage>
</organism>
<feature type="chain" id="PRO_5040457757" evidence="2">
    <location>
        <begin position="18"/>
        <end position="98"/>
    </location>
</feature>